<dbReference type="Pfam" id="PF02536">
    <property type="entry name" value="mTERF"/>
    <property type="match status" value="2"/>
</dbReference>
<keyword evidence="3" id="KW-0809">Transit peptide</keyword>
<dbReference type="AlphaFoldDB" id="A0A1Q3CN34"/>
<evidence type="ECO:0000313" key="4">
    <source>
        <dbReference type="EMBL" id="GAV81478.1"/>
    </source>
</evidence>
<protein>
    <submittedName>
        <fullName evidence="4">mTERF domain-containing protein</fullName>
    </submittedName>
</protein>
<keyword evidence="2" id="KW-0805">Transcription regulation</keyword>
<evidence type="ECO:0000256" key="2">
    <source>
        <dbReference type="ARBA" id="ARBA00022472"/>
    </source>
</evidence>
<dbReference type="FunCoup" id="A0A1Q3CN34">
    <property type="interactions" value="351"/>
</dbReference>
<organism evidence="4 5">
    <name type="scientific">Cephalotus follicularis</name>
    <name type="common">Albany pitcher plant</name>
    <dbReference type="NCBI Taxonomy" id="3775"/>
    <lineage>
        <taxon>Eukaryota</taxon>
        <taxon>Viridiplantae</taxon>
        <taxon>Streptophyta</taxon>
        <taxon>Embryophyta</taxon>
        <taxon>Tracheophyta</taxon>
        <taxon>Spermatophyta</taxon>
        <taxon>Magnoliopsida</taxon>
        <taxon>eudicotyledons</taxon>
        <taxon>Gunneridae</taxon>
        <taxon>Pentapetalae</taxon>
        <taxon>rosids</taxon>
        <taxon>fabids</taxon>
        <taxon>Oxalidales</taxon>
        <taxon>Cephalotaceae</taxon>
        <taxon>Cephalotus</taxon>
    </lineage>
</organism>
<keyword evidence="2" id="KW-0804">Transcription</keyword>
<evidence type="ECO:0000313" key="5">
    <source>
        <dbReference type="Proteomes" id="UP000187406"/>
    </source>
</evidence>
<keyword evidence="2" id="KW-0806">Transcription termination</keyword>
<dbReference type="Proteomes" id="UP000187406">
    <property type="component" value="Unassembled WGS sequence"/>
</dbReference>
<dbReference type="Gene3D" id="1.25.70.10">
    <property type="entry name" value="Transcription termination factor 3, mitochondrial"/>
    <property type="match status" value="1"/>
</dbReference>
<dbReference type="STRING" id="3775.A0A1Q3CN34"/>
<dbReference type="OrthoDB" id="637682at2759"/>
<dbReference type="EMBL" id="BDDD01002417">
    <property type="protein sequence ID" value="GAV81478.1"/>
    <property type="molecule type" value="Genomic_DNA"/>
</dbReference>
<keyword evidence="5" id="KW-1185">Reference proteome</keyword>
<gene>
    <name evidence="4" type="ORF">CFOL_v3_24933</name>
</gene>
<dbReference type="InParanoid" id="A0A1Q3CN34"/>
<dbReference type="GO" id="GO:0003676">
    <property type="term" value="F:nucleic acid binding"/>
    <property type="evidence" value="ECO:0007669"/>
    <property type="project" value="InterPro"/>
</dbReference>
<dbReference type="GO" id="GO:0006353">
    <property type="term" value="P:DNA-templated transcription termination"/>
    <property type="evidence" value="ECO:0007669"/>
    <property type="project" value="UniProtKB-KW"/>
</dbReference>
<reference evidence="5" key="1">
    <citation type="submission" date="2016-04" db="EMBL/GenBank/DDBJ databases">
        <title>Cephalotus genome sequencing.</title>
        <authorList>
            <person name="Fukushima K."/>
            <person name="Hasebe M."/>
            <person name="Fang X."/>
        </authorList>
    </citation>
    <scope>NUCLEOTIDE SEQUENCE [LARGE SCALE GENOMIC DNA]</scope>
    <source>
        <strain evidence="5">cv. St1</strain>
    </source>
</reference>
<comment type="caution">
    <text evidence="4">The sequence shown here is derived from an EMBL/GenBank/DDBJ whole genome shotgun (WGS) entry which is preliminary data.</text>
</comment>
<dbReference type="InterPro" id="IPR038538">
    <property type="entry name" value="MTERF_sf"/>
</dbReference>
<evidence type="ECO:0000256" key="3">
    <source>
        <dbReference type="ARBA" id="ARBA00022946"/>
    </source>
</evidence>
<dbReference type="PANTHER" id="PTHR13068">
    <property type="entry name" value="CGI-12 PROTEIN-RELATED"/>
    <property type="match status" value="1"/>
</dbReference>
<dbReference type="FunFam" id="1.25.70.10:FF:000001">
    <property type="entry name" value="Mitochondrial transcription termination factor-like"/>
    <property type="match status" value="1"/>
</dbReference>
<accession>A0A1Q3CN34</accession>
<dbReference type="SMART" id="SM00733">
    <property type="entry name" value="Mterf"/>
    <property type="match status" value="6"/>
</dbReference>
<dbReference type="PANTHER" id="PTHR13068:SF133">
    <property type="entry name" value="MITOCHONDRIAL TRANSCRIPTION TERMINATION FACTOR FAMILY PROTEIN"/>
    <property type="match status" value="1"/>
</dbReference>
<name>A0A1Q3CN34_CEPFO</name>
<comment type="similarity">
    <text evidence="1">Belongs to the mTERF family.</text>
</comment>
<evidence type="ECO:0000256" key="1">
    <source>
        <dbReference type="ARBA" id="ARBA00007692"/>
    </source>
</evidence>
<dbReference type="InterPro" id="IPR003690">
    <property type="entry name" value="MTERF"/>
</dbReference>
<sequence length="379" mass="43461">MSGFLRTKLLHLVFNKNNTNTLQQLELGCFHFHSFTVSYLQNSCGFSLEAAKSLSNSVQFETPDNPDSVLNFLKHHGFTDTHIPRMVRKHPRLLLANAQKTILPKIEFFHSLGVSSTDIVRIFSTNPALLRRSLKRRIIPCYHYLNSILLVKEKVIKTFKRSQWNISDPLMDVAPNIALLKECGVPQSSISLMVSNFPRVVFCKPTVFTEFVREVKQMGFDPLKSKFVLAIIVLSSLSKLTIESRFEIYERWGWSRNDSLSAFKKVPFYMLVSNDKAMKAMDFFVKKMGWPSQTIAKNPNVLFLSIEKTIIPRCTVAHVLLLKGLIEKDYSIVTLLKSNEKYFLKKFVTKYQESVPQLLDLYEGKVDLRDLGVDPIGTI</sequence>
<proteinExistence type="inferred from homology"/>